<protein>
    <submittedName>
        <fullName evidence="2">Uncharacterized protein</fullName>
    </submittedName>
</protein>
<dbReference type="Proteomes" id="UP000593567">
    <property type="component" value="Unassembled WGS sequence"/>
</dbReference>
<keyword evidence="1" id="KW-0472">Membrane</keyword>
<organism evidence="2 3">
    <name type="scientific">Bugula neritina</name>
    <name type="common">Brown bryozoan</name>
    <name type="synonym">Sertularia neritina</name>
    <dbReference type="NCBI Taxonomy" id="10212"/>
    <lineage>
        <taxon>Eukaryota</taxon>
        <taxon>Metazoa</taxon>
        <taxon>Spiralia</taxon>
        <taxon>Lophotrochozoa</taxon>
        <taxon>Bryozoa</taxon>
        <taxon>Gymnolaemata</taxon>
        <taxon>Cheilostomatida</taxon>
        <taxon>Flustrina</taxon>
        <taxon>Buguloidea</taxon>
        <taxon>Bugulidae</taxon>
        <taxon>Bugula</taxon>
    </lineage>
</organism>
<reference evidence="2" key="1">
    <citation type="submission" date="2020-06" db="EMBL/GenBank/DDBJ databases">
        <title>Draft genome of Bugula neritina, a colonial animal packing powerful symbionts and potential medicines.</title>
        <authorList>
            <person name="Rayko M."/>
        </authorList>
    </citation>
    <scope>NUCLEOTIDE SEQUENCE [LARGE SCALE GENOMIC DNA]</scope>
    <source>
        <strain evidence="2">Kwan_BN1</strain>
    </source>
</reference>
<evidence type="ECO:0000256" key="1">
    <source>
        <dbReference type="SAM" id="Phobius"/>
    </source>
</evidence>
<keyword evidence="1" id="KW-0812">Transmembrane</keyword>
<evidence type="ECO:0000313" key="3">
    <source>
        <dbReference type="Proteomes" id="UP000593567"/>
    </source>
</evidence>
<feature type="transmembrane region" description="Helical" evidence="1">
    <location>
        <begin position="73"/>
        <end position="106"/>
    </location>
</feature>
<evidence type="ECO:0000313" key="2">
    <source>
        <dbReference type="EMBL" id="KAF6031610.1"/>
    </source>
</evidence>
<dbReference type="AlphaFoldDB" id="A0A7J7JYX7"/>
<dbReference type="EMBL" id="VXIV02001585">
    <property type="protein sequence ID" value="KAF6031610.1"/>
    <property type="molecule type" value="Genomic_DNA"/>
</dbReference>
<sequence>MTIQEPGLNTSTVNLVTENPLEPYTCLYVMSILASIFCTACPCGLIGLMHVIAARADYSRGSFNLSQKKRQQALCWTGWACGLGFLVLVGIIVALVVSGTAIAGVVSSFNDY</sequence>
<proteinExistence type="predicted"/>
<keyword evidence="1" id="KW-1133">Transmembrane helix</keyword>
<keyword evidence="3" id="KW-1185">Reference proteome</keyword>
<feature type="transmembrane region" description="Helical" evidence="1">
    <location>
        <begin position="27"/>
        <end position="52"/>
    </location>
</feature>
<gene>
    <name evidence="2" type="ORF">EB796_010072</name>
</gene>
<accession>A0A7J7JYX7</accession>
<name>A0A7J7JYX7_BUGNE</name>
<comment type="caution">
    <text evidence="2">The sequence shown here is derived from an EMBL/GenBank/DDBJ whole genome shotgun (WGS) entry which is preliminary data.</text>
</comment>